<protein>
    <submittedName>
        <fullName evidence="2">Uncharacterized protein</fullName>
    </submittedName>
</protein>
<gene>
    <name evidence="2" type="ORF">COM27_02095</name>
</gene>
<proteinExistence type="predicted"/>
<dbReference type="Proteomes" id="UP000223472">
    <property type="component" value="Unassembled WGS sequence"/>
</dbReference>
<accession>A0A2B6SG31</accession>
<dbReference type="EMBL" id="NVIY01000004">
    <property type="protein sequence ID" value="PGD39751.1"/>
    <property type="molecule type" value="Genomic_DNA"/>
</dbReference>
<dbReference type="RefSeq" id="WP_098707282.1">
    <property type="nucleotide sequence ID" value="NZ_NVIY01000004.1"/>
</dbReference>
<evidence type="ECO:0000313" key="2">
    <source>
        <dbReference type="EMBL" id="PGD39751.1"/>
    </source>
</evidence>
<dbReference type="AlphaFoldDB" id="A0A2B6SG31"/>
<keyword evidence="1" id="KW-0472">Membrane</keyword>
<keyword evidence="1" id="KW-1133">Transmembrane helix</keyword>
<comment type="caution">
    <text evidence="2">The sequence shown here is derived from an EMBL/GenBank/DDBJ whole genome shotgun (WGS) entry which is preliminary data.</text>
</comment>
<feature type="transmembrane region" description="Helical" evidence="1">
    <location>
        <begin position="41"/>
        <end position="64"/>
    </location>
</feature>
<keyword evidence="1" id="KW-0812">Transmembrane</keyword>
<evidence type="ECO:0000313" key="3">
    <source>
        <dbReference type="Proteomes" id="UP000223472"/>
    </source>
</evidence>
<name>A0A2B6SG31_9BACI</name>
<feature type="transmembrane region" description="Helical" evidence="1">
    <location>
        <begin position="70"/>
        <end position="92"/>
    </location>
</feature>
<evidence type="ECO:0000256" key="1">
    <source>
        <dbReference type="SAM" id="Phobius"/>
    </source>
</evidence>
<reference evidence="2 3" key="1">
    <citation type="submission" date="2017-09" db="EMBL/GenBank/DDBJ databases">
        <title>Large-scale bioinformatics analysis of Bacillus genomes uncovers conserved roles of natural products in bacterial physiology.</title>
        <authorList>
            <consortium name="Agbiome Team Llc"/>
            <person name="Bleich R.M."/>
            <person name="Grubbs K.J."/>
            <person name="Santa Maria K.C."/>
            <person name="Allen S.E."/>
            <person name="Farag S."/>
            <person name="Shank E.A."/>
            <person name="Bowers A."/>
        </authorList>
    </citation>
    <scope>NUCLEOTIDE SEQUENCE [LARGE SCALE GENOMIC DNA]</scope>
    <source>
        <strain evidence="2 3">AFS065610</strain>
    </source>
</reference>
<feature type="transmembrane region" description="Helical" evidence="1">
    <location>
        <begin position="135"/>
        <end position="159"/>
    </location>
</feature>
<organism evidence="2 3">
    <name type="scientific">Bacillus wiedmannii</name>
    <dbReference type="NCBI Taxonomy" id="1890302"/>
    <lineage>
        <taxon>Bacteria</taxon>
        <taxon>Bacillati</taxon>
        <taxon>Bacillota</taxon>
        <taxon>Bacilli</taxon>
        <taxon>Bacillales</taxon>
        <taxon>Bacillaceae</taxon>
        <taxon>Bacillus</taxon>
        <taxon>Bacillus cereus group</taxon>
    </lineage>
</organism>
<sequence length="166" mass="19180">MDYNELPNELLGHFKGWKYYTINQKGNAELFDPSYSVLKTFVAPIVFSVILVIFGIISVLWPIAASKANLGLIAFYIMLTYGFILIISKDLTKNYFIKSNTTKLIFASFFFELPYLLSSALTIQKFSFKGNNFSWSFFSTYYLAVLLFVILKLLFSILFDKEKMKI</sequence>